<dbReference type="GeneID" id="91093083"/>
<protein>
    <recommendedName>
        <fullName evidence="1">Thiaminase-2/PQQC domain-containing protein</fullName>
    </recommendedName>
</protein>
<dbReference type="CDD" id="cd19357">
    <property type="entry name" value="TenA_E_At3g16990-like"/>
    <property type="match status" value="1"/>
</dbReference>
<feature type="domain" description="Thiaminase-2/PQQC" evidence="1">
    <location>
        <begin position="19"/>
        <end position="245"/>
    </location>
</feature>
<dbReference type="Gene3D" id="1.20.910.10">
    <property type="entry name" value="Heme oxygenase-like"/>
    <property type="match status" value="1"/>
</dbReference>
<dbReference type="Pfam" id="PF03070">
    <property type="entry name" value="TENA_THI-4"/>
    <property type="match status" value="1"/>
</dbReference>
<dbReference type="InterPro" id="IPR053261">
    <property type="entry name" value="Polyketide-peptide_reg"/>
</dbReference>
<evidence type="ECO:0000259" key="1">
    <source>
        <dbReference type="Pfam" id="PF03070"/>
    </source>
</evidence>
<dbReference type="RefSeq" id="XP_066074284.1">
    <property type="nucleotide sequence ID" value="XM_066218187.1"/>
</dbReference>
<sequence>MSDQKFTNYLLDKYAEDFKKATTHPFLKTAGEGTIESEPLREWLKQDYLYAYVGYIKFASSLLSKLHLSPTASSITKTSNVSRSVEVLTFSLANVKRETDFFLETASKYGLGVFDNKQNQNKDKLLGEYNEITRSYVDFLHAIGGLGSIEEGLTLLWGMEKAYYEAWSYAKSHYQDKFPKSNLSETQKALELFIDNWTNSEFKEFVDGCEEILNNSEIKLGSESSERCEDVFKRTLWLEQRFWPSI</sequence>
<dbReference type="InterPro" id="IPR004305">
    <property type="entry name" value="Thiaminase-2/PQQC"/>
</dbReference>
<accession>A0AAX4JQ50</accession>
<dbReference type="PANTHER" id="PTHR41813:SF2">
    <property type="entry name" value="REGULATOR PAB1642, PUTATIVE (AFU_ORTHOLOGUE AFUA_3G11955)-RELATED"/>
    <property type="match status" value="1"/>
</dbReference>
<dbReference type="Proteomes" id="UP001355207">
    <property type="component" value="Chromosome 3"/>
</dbReference>
<gene>
    <name evidence="2" type="ORF">L201_002411</name>
</gene>
<proteinExistence type="predicted"/>
<keyword evidence="3" id="KW-1185">Reference proteome</keyword>
<dbReference type="EMBL" id="CP144100">
    <property type="protein sequence ID" value="WWC87521.1"/>
    <property type="molecule type" value="Genomic_DNA"/>
</dbReference>
<name>A0AAX4JQ50_9TREE</name>
<dbReference type="InterPro" id="IPR016084">
    <property type="entry name" value="Haem_Oase-like_multi-hlx"/>
</dbReference>
<dbReference type="GO" id="GO:0006772">
    <property type="term" value="P:thiamine metabolic process"/>
    <property type="evidence" value="ECO:0007669"/>
    <property type="project" value="UniProtKB-ARBA"/>
</dbReference>
<evidence type="ECO:0000313" key="3">
    <source>
        <dbReference type="Proteomes" id="UP001355207"/>
    </source>
</evidence>
<organism evidence="2 3">
    <name type="scientific">Kwoniella dendrophila CBS 6074</name>
    <dbReference type="NCBI Taxonomy" id="1295534"/>
    <lineage>
        <taxon>Eukaryota</taxon>
        <taxon>Fungi</taxon>
        <taxon>Dikarya</taxon>
        <taxon>Basidiomycota</taxon>
        <taxon>Agaricomycotina</taxon>
        <taxon>Tremellomycetes</taxon>
        <taxon>Tremellales</taxon>
        <taxon>Cryptococcaceae</taxon>
        <taxon>Kwoniella</taxon>
    </lineage>
</organism>
<dbReference type="PANTHER" id="PTHR41813">
    <property type="entry name" value="REGULATOR PAB1642, PUTATIVE (AFU_ORTHOLOGUE AFUA_3G11955)-RELATED"/>
    <property type="match status" value="1"/>
</dbReference>
<reference evidence="2 3" key="1">
    <citation type="submission" date="2024-01" db="EMBL/GenBank/DDBJ databases">
        <title>Comparative genomics of Cryptococcus and Kwoniella reveals pathogenesis evolution and contrasting modes of karyotype evolution via chromosome fusion or intercentromeric recombination.</title>
        <authorList>
            <person name="Coelho M.A."/>
            <person name="David-Palma M."/>
            <person name="Shea T."/>
            <person name="Bowers K."/>
            <person name="McGinley-Smith S."/>
            <person name="Mohammad A.W."/>
            <person name="Gnirke A."/>
            <person name="Yurkov A.M."/>
            <person name="Nowrousian M."/>
            <person name="Sun S."/>
            <person name="Cuomo C.A."/>
            <person name="Heitman J."/>
        </authorList>
    </citation>
    <scope>NUCLEOTIDE SEQUENCE [LARGE SCALE GENOMIC DNA]</scope>
    <source>
        <strain evidence="2 3">CBS 6074</strain>
    </source>
</reference>
<dbReference type="SUPFAM" id="SSF48613">
    <property type="entry name" value="Heme oxygenase-like"/>
    <property type="match status" value="1"/>
</dbReference>
<evidence type="ECO:0000313" key="2">
    <source>
        <dbReference type="EMBL" id="WWC87521.1"/>
    </source>
</evidence>
<dbReference type="AlphaFoldDB" id="A0AAX4JQ50"/>